<protein>
    <submittedName>
        <fullName evidence="8">MFS transporter</fullName>
    </submittedName>
</protein>
<dbReference type="Gene3D" id="1.20.1250.20">
    <property type="entry name" value="MFS general substrate transporter like domains"/>
    <property type="match status" value="2"/>
</dbReference>
<feature type="transmembrane region" description="Helical" evidence="6">
    <location>
        <begin position="48"/>
        <end position="68"/>
    </location>
</feature>
<dbReference type="PROSITE" id="PS50850">
    <property type="entry name" value="MFS"/>
    <property type="match status" value="1"/>
</dbReference>
<feature type="transmembrane region" description="Helical" evidence="6">
    <location>
        <begin position="6"/>
        <end position="27"/>
    </location>
</feature>
<dbReference type="InterPro" id="IPR050382">
    <property type="entry name" value="MFS_Na/Anion_cotransporter"/>
</dbReference>
<keyword evidence="2" id="KW-0813">Transport</keyword>
<dbReference type="EMBL" id="JBHSNO010000006">
    <property type="protein sequence ID" value="MFC5589688.1"/>
    <property type="molecule type" value="Genomic_DNA"/>
</dbReference>
<keyword evidence="4 6" id="KW-1133">Transmembrane helix</keyword>
<keyword evidence="5 6" id="KW-0472">Membrane</keyword>
<evidence type="ECO:0000256" key="4">
    <source>
        <dbReference type="ARBA" id="ARBA00022989"/>
    </source>
</evidence>
<evidence type="ECO:0000256" key="2">
    <source>
        <dbReference type="ARBA" id="ARBA00022448"/>
    </source>
</evidence>
<reference evidence="9" key="1">
    <citation type="journal article" date="2019" name="Int. J. Syst. Evol. Microbiol.">
        <title>The Global Catalogue of Microorganisms (GCM) 10K type strain sequencing project: providing services to taxonomists for standard genome sequencing and annotation.</title>
        <authorList>
            <consortium name="The Broad Institute Genomics Platform"/>
            <consortium name="The Broad Institute Genome Sequencing Center for Infectious Disease"/>
            <person name="Wu L."/>
            <person name="Ma J."/>
        </authorList>
    </citation>
    <scope>NUCLEOTIDE SEQUENCE [LARGE SCALE GENOMIC DNA]</scope>
    <source>
        <strain evidence="9">CGMCC 4.1434</strain>
    </source>
</reference>
<dbReference type="RefSeq" id="WP_381434945.1">
    <property type="nucleotide sequence ID" value="NZ_JBHSNO010000006.1"/>
</dbReference>
<feature type="transmembrane region" description="Helical" evidence="6">
    <location>
        <begin position="80"/>
        <end position="107"/>
    </location>
</feature>
<dbReference type="InterPro" id="IPR011701">
    <property type="entry name" value="MFS"/>
</dbReference>
<evidence type="ECO:0000256" key="5">
    <source>
        <dbReference type="ARBA" id="ARBA00023136"/>
    </source>
</evidence>
<evidence type="ECO:0000259" key="7">
    <source>
        <dbReference type="PROSITE" id="PS50850"/>
    </source>
</evidence>
<dbReference type="InterPro" id="IPR020846">
    <property type="entry name" value="MFS_dom"/>
</dbReference>
<dbReference type="Pfam" id="PF07690">
    <property type="entry name" value="MFS_1"/>
    <property type="match status" value="1"/>
</dbReference>
<comment type="subcellular location">
    <subcellularLocation>
        <location evidence="1">Cell membrane</location>
        <topology evidence="1">Multi-pass membrane protein</topology>
    </subcellularLocation>
</comment>
<dbReference type="PANTHER" id="PTHR11662:SF399">
    <property type="entry name" value="FI19708P1-RELATED"/>
    <property type="match status" value="1"/>
</dbReference>
<feature type="transmembrane region" description="Helical" evidence="6">
    <location>
        <begin position="396"/>
        <end position="417"/>
    </location>
</feature>
<sequence>MFKKNFRWAMMVFIMLIFFIQFVDRVIISVATGPMMEEFGLSPSQWGIVLSAFFWGLVPFGVIAGIAADRYGSKKVFTVGAIWWSLFTAATAGAFNFVSLIIARIFFGAGEGPSLSNGVRIVTNWFSPKEYSSALGLAFSAVYLGPALATPILAWMIMDYGWRFPFIVMGIVGLIWTFFWHKLFTDRPEANKRMSDEEKEWLLQEQGDLAKLATSGEKKSVKELLTIPKGVRGTILANMWAFFCVGYALFFLLTWLPGYLSLERGLDLKSMGFALSVPWIGAALGQAIGGRLSDTIYKHTNSRRIARAYWTVFWFCILAASLVLVVQSQTVTGAVVFLTIGAMSLASAAAPLGAVVAETVPEKAGSMGGLAQVAQTLPGILAPIITGFIVEATNSFSNAFYLAAVIIASGVVIVGVFSRPPERRTEADNPAVPINVH</sequence>
<feature type="transmembrane region" description="Helical" evidence="6">
    <location>
        <begin position="369"/>
        <end position="390"/>
    </location>
</feature>
<organism evidence="8 9">
    <name type="scientific">Sporosarcina soli</name>
    <dbReference type="NCBI Taxonomy" id="334736"/>
    <lineage>
        <taxon>Bacteria</taxon>
        <taxon>Bacillati</taxon>
        <taxon>Bacillota</taxon>
        <taxon>Bacilli</taxon>
        <taxon>Bacillales</taxon>
        <taxon>Caryophanaceae</taxon>
        <taxon>Sporosarcina</taxon>
    </lineage>
</organism>
<feature type="transmembrane region" description="Helical" evidence="6">
    <location>
        <begin position="334"/>
        <end position="357"/>
    </location>
</feature>
<dbReference type="InterPro" id="IPR036259">
    <property type="entry name" value="MFS_trans_sf"/>
</dbReference>
<evidence type="ECO:0000313" key="9">
    <source>
        <dbReference type="Proteomes" id="UP001596109"/>
    </source>
</evidence>
<dbReference type="SUPFAM" id="SSF103473">
    <property type="entry name" value="MFS general substrate transporter"/>
    <property type="match status" value="1"/>
</dbReference>
<evidence type="ECO:0000313" key="8">
    <source>
        <dbReference type="EMBL" id="MFC5589688.1"/>
    </source>
</evidence>
<keyword evidence="9" id="KW-1185">Reference proteome</keyword>
<comment type="caution">
    <text evidence="8">The sequence shown here is derived from an EMBL/GenBank/DDBJ whole genome shotgun (WGS) entry which is preliminary data.</text>
</comment>
<keyword evidence="3 6" id="KW-0812">Transmembrane</keyword>
<feature type="domain" description="Major facilitator superfamily (MFS) profile" evidence="7">
    <location>
        <begin position="10"/>
        <end position="422"/>
    </location>
</feature>
<feature type="transmembrane region" description="Helical" evidence="6">
    <location>
        <begin position="268"/>
        <end position="288"/>
    </location>
</feature>
<gene>
    <name evidence="8" type="ORF">ACFPRA_12350</name>
</gene>
<dbReference type="CDD" id="cd17319">
    <property type="entry name" value="MFS_ExuT_GudP_like"/>
    <property type="match status" value="1"/>
</dbReference>
<feature type="transmembrane region" description="Helical" evidence="6">
    <location>
        <begin position="164"/>
        <end position="184"/>
    </location>
</feature>
<accession>A0ABW0TLM0</accession>
<proteinExistence type="predicted"/>
<evidence type="ECO:0000256" key="3">
    <source>
        <dbReference type="ARBA" id="ARBA00022692"/>
    </source>
</evidence>
<name>A0ABW0TLM0_9BACL</name>
<dbReference type="PANTHER" id="PTHR11662">
    <property type="entry name" value="SOLUTE CARRIER FAMILY 17"/>
    <property type="match status" value="1"/>
</dbReference>
<feature type="transmembrane region" description="Helical" evidence="6">
    <location>
        <begin position="235"/>
        <end position="256"/>
    </location>
</feature>
<dbReference type="Proteomes" id="UP001596109">
    <property type="component" value="Unassembled WGS sequence"/>
</dbReference>
<evidence type="ECO:0000256" key="1">
    <source>
        <dbReference type="ARBA" id="ARBA00004651"/>
    </source>
</evidence>
<evidence type="ECO:0000256" key="6">
    <source>
        <dbReference type="SAM" id="Phobius"/>
    </source>
</evidence>
<feature type="transmembrane region" description="Helical" evidence="6">
    <location>
        <begin position="308"/>
        <end position="328"/>
    </location>
</feature>